<sequence length="45" mass="5250">MSDCSMSRHVANQLPWKSTLYRKQRQIRATWNATWIGNLSLKSKG</sequence>
<dbReference type="KEGG" id="bcs:BCAN_A0249"/>
<proteinExistence type="predicted"/>
<accession>A9M7T3</accession>
<dbReference type="Proteomes" id="UP000001385">
    <property type="component" value="Chromosome I"/>
</dbReference>
<protein>
    <submittedName>
        <fullName evidence="1">Uncharacterized protein</fullName>
    </submittedName>
</protein>
<keyword evidence="2" id="KW-1185">Reference proteome</keyword>
<dbReference type="AlphaFoldDB" id="A9M7T3"/>
<name>A9M7T3_BRUC2</name>
<evidence type="ECO:0000313" key="1">
    <source>
        <dbReference type="EMBL" id="ABX61343.1"/>
    </source>
</evidence>
<reference evidence="1 2" key="1">
    <citation type="submission" date="2007-10" db="EMBL/GenBank/DDBJ databases">
        <title>Brucella canis ATCC 23365 whole genome shotgun sequencing project.</title>
        <authorList>
            <person name="Setubal J.C."/>
            <person name="Bowns C."/>
            <person name="Boyle S."/>
            <person name="Crasta O.R."/>
            <person name="Czar M.J."/>
            <person name="Dharmanolla C."/>
            <person name="Gillespie J.J."/>
            <person name="Kenyon R.W."/>
            <person name="Lu J."/>
            <person name="Mane S."/>
            <person name="Mohapatra S."/>
            <person name="Nagrani S."/>
            <person name="Purkayastha A."/>
            <person name="Rajasimha H.K."/>
            <person name="Shallom J.M."/>
            <person name="Shallom S."/>
            <person name="Shukla M."/>
            <person name="Snyder E.E."/>
            <person name="Sobral B.W."/>
            <person name="Wattam A.R."/>
            <person name="Will R."/>
            <person name="Williams K."/>
            <person name="Yoo H."/>
            <person name="Bruce D."/>
            <person name="Detter C."/>
            <person name="Munk C."/>
            <person name="Brettin T.S."/>
        </authorList>
    </citation>
    <scope>NUCLEOTIDE SEQUENCE [LARGE SCALE GENOMIC DNA]</scope>
    <source>
        <strain evidence="2">ATCC 23365 / NCTC 10854 / RM-666</strain>
    </source>
</reference>
<dbReference type="EMBL" id="CP000872">
    <property type="protein sequence ID" value="ABX61343.1"/>
    <property type="molecule type" value="Genomic_DNA"/>
</dbReference>
<gene>
    <name evidence="1" type="ordered locus">BCAN_A0249</name>
</gene>
<dbReference type="HOGENOM" id="CLU_3196934_0_0_5"/>
<organism evidence="1 2">
    <name type="scientific">Brucella canis (strain ATCC 23365 / NCTC 10854 / RM-666)</name>
    <dbReference type="NCBI Taxonomy" id="483179"/>
    <lineage>
        <taxon>Bacteria</taxon>
        <taxon>Pseudomonadati</taxon>
        <taxon>Pseudomonadota</taxon>
        <taxon>Alphaproteobacteria</taxon>
        <taxon>Hyphomicrobiales</taxon>
        <taxon>Brucellaceae</taxon>
        <taxon>Brucella/Ochrobactrum group</taxon>
        <taxon>Brucella</taxon>
    </lineage>
</organism>
<evidence type="ECO:0000313" key="2">
    <source>
        <dbReference type="Proteomes" id="UP000001385"/>
    </source>
</evidence>